<gene>
    <name evidence="1" type="ORF">E1261_04560</name>
</gene>
<sequence length="162" mass="16704">MRTRILVVGLAVLLVAAGGRFFGVRHGDGPLGDSGLGSKLCAPVGESVDATVGIMRPLQNGGSEPVRITAVELIGARNLENGGALLVPDLMSAGSKAGWAFGNGPFDGEVRLAVDAEIAGKSETALVVHVQRPDVLGEGHLDGIRVEYTTGTLRYAFETGPE</sequence>
<comment type="caution">
    <text evidence="1">The sequence shown here is derived from an EMBL/GenBank/DDBJ whole genome shotgun (WGS) entry which is preliminary data.</text>
</comment>
<dbReference type="EMBL" id="SMKA01000010">
    <property type="protein sequence ID" value="TDC33986.1"/>
    <property type="molecule type" value="Genomic_DNA"/>
</dbReference>
<accession>A0A4R4QEH7</accession>
<dbReference type="AlphaFoldDB" id="A0A4R4QEH7"/>
<proteinExistence type="predicted"/>
<name>A0A4R4QEH7_9ACTN</name>
<organism evidence="1 2">
    <name type="scientific">Kribbella albertanoniae</name>
    <dbReference type="NCBI Taxonomy" id="1266829"/>
    <lineage>
        <taxon>Bacteria</taxon>
        <taxon>Bacillati</taxon>
        <taxon>Actinomycetota</taxon>
        <taxon>Actinomycetes</taxon>
        <taxon>Propionibacteriales</taxon>
        <taxon>Kribbellaceae</taxon>
        <taxon>Kribbella</taxon>
    </lineage>
</organism>
<keyword evidence="2" id="KW-1185">Reference proteome</keyword>
<protein>
    <submittedName>
        <fullName evidence="1">Uncharacterized protein</fullName>
    </submittedName>
</protein>
<reference evidence="1 2" key="1">
    <citation type="submission" date="2019-03" db="EMBL/GenBank/DDBJ databases">
        <title>Draft genome sequences of novel Actinobacteria.</title>
        <authorList>
            <person name="Sahin N."/>
            <person name="Ay H."/>
            <person name="Saygin H."/>
        </authorList>
    </citation>
    <scope>NUCLEOTIDE SEQUENCE [LARGE SCALE GENOMIC DNA]</scope>
    <source>
        <strain evidence="1 2">JCM 30547</strain>
    </source>
</reference>
<feature type="non-terminal residue" evidence="1">
    <location>
        <position position="162"/>
    </location>
</feature>
<dbReference type="RefSeq" id="WP_132402318.1">
    <property type="nucleotide sequence ID" value="NZ_SMKA01000010.1"/>
</dbReference>
<evidence type="ECO:0000313" key="1">
    <source>
        <dbReference type="EMBL" id="TDC33986.1"/>
    </source>
</evidence>
<dbReference type="Proteomes" id="UP000295075">
    <property type="component" value="Unassembled WGS sequence"/>
</dbReference>
<evidence type="ECO:0000313" key="2">
    <source>
        <dbReference type="Proteomes" id="UP000295075"/>
    </source>
</evidence>